<gene>
    <name evidence="9 10" type="primary">mqo</name>
    <name evidence="10" type="ORF">D5366_08780</name>
</gene>
<dbReference type="GO" id="GO:0006099">
    <property type="term" value="P:tricarboxylic acid cycle"/>
    <property type="evidence" value="ECO:0007669"/>
    <property type="project" value="UniProtKB-UniRule"/>
</dbReference>
<evidence type="ECO:0000256" key="2">
    <source>
        <dbReference type="ARBA" id="ARBA00001974"/>
    </source>
</evidence>
<dbReference type="NCBIfam" id="NF003611">
    <property type="entry name" value="PRK05257.3-2"/>
    <property type="match status" value="1"/>
</dbReference>
<evidence type="ECO:0000256" key="5">
    <source>
        <dbReference type="ARBA" id="ARBA00022532"/>
    </source>
</evidence>
<dbReference type="InterPro" id="IPR006231">
    <property type="entry name" value="MQO"/>
</dbReference>
<dbReference type="KEGG" id="ntn:D5366_08780"/>
<comment type="pathway">
    <text evidence="3 9">Carbohydrate metabolism; tricarboxylic acid cycle; oxaloacetate from (S)-malate (quinone route): step 1/1.</text>
</comment>
<dbReference type="EMBL" id="CP032485">
    <property type="protein sequence ID" value="QDH25286.1"/>
    <property type="molecule type" value="Genomic_DNA"/>
</dbReference>
<evidence type="ECO:0000313" key="10">
    <source>
        <dbReference type="EMBL" id="QDH25286.1"/>
    </source>
</evidence>
<proteinExistence type="inferred from homology"/>
<accession>A0A4Y6V9X7</accession>
<dbReference type="GO" id="GO:0008924">
    <property type="term" value="F:L-malate dehydrogenase (quinone) activity"/>
    <property type="evidence" value="ECO:0007669"/>
    <property type="project" value="UniProtKB-UniRule"/>
</dbReference>
<keyword evidence="8 9" id="KW-0560">Oxidoreductase</keyword>
<dbReference type="NCBIfam" id="NF009875">
    <property type="entry name" value="PRK13339.1"/>
    <property type="match status" value="1"/>
</dbReference>
<dbReference type="GO" id="GO:0047545">
    <property type="term" value="F:(S)-2-hydroxyglutarate dehydrogenase activity"/>
    <property type="evidence" value="ECO:0007669"/>
    <property type="project" value="TreeGrafter"/>
</dbReference>
<dbReference type="PANTHER" id="PTHR43104:SF2">
    <property type="entry name" value="L-2-HYDROXYGLUTARATE DEHYDROGENASE, MITOCHONDRIAL"/>
    <property type="match status" value="1"/>
</dbReference>
<dbReference type="PANTHER" id="PTHR43104">
    <property type="entry name" value="L-2-HYDROXYGLUTARATE DEHYDROGENASE, MITOCHONDRIAL"/>
    <property type="match status" value="1"/>
</dbReference>
<dbReference type="RefSeq" id="WP_141493137.1">
    <property type="nucleotide sequence ID" value="NZ_CP032485.1"/>
</dbReference>
<dbReference type="UniPathway" id="UPA00223">
    <property type="reaction ID" value="UER01008"/>
</dbReference>
<dbReference type="NCBIfam" id="TIGR01320">
    <property type="entry name" value="mal_quin_oxido"/>
    <property type="match status" value="1"/>
</dbReference>
<comment type="similarity">
    <text evidence="4 9">Belongs to the MQO family.</text>
</comment>
<dbReference type="EC" id="1.1.5.4" evidence="9"/>
<sequence length="493" mass="52631">MLATNSADVVLIGAGIMSATFAALLHEIDPALNIVVLENLPEAGLESSNAWNNAGTGHAAYCELNYTPSLADGSVSTSKALAINTEFDLSRQLWAYWVQKKLLPSPQNFITNCPHISLVHGAKDVAFLKKRYEALSKHHCFEGMEYSDDPSTITSWAPLAMEGRDPQEPVAATRVLHGTDVNFGSLTRALFTGLTSKKSARLLTQHRVTELQRNTGGGWAVTAKSPEGTITFSAKCVFIGAGGAALSLLQKAGIPESQGYAGFPVSGIWLKCSNPAVIARHHAKVYGMAPVGAPPMSVPHLDTRTINGNSQLLFGPYAGFTTRFLKTGSLSDYFRSLTKKNLWPALSAGADNLSLVKYLVGEVLQSDKARVEFLRNIYPNAQAADWEKVVAGQRVQIIRPEQKGRGVLKLGTEIVRSADGTLSAVLGASPGASVSASIAIQLLEICAGQLGLQEKTQAALQKLIPSYGTDLANNREMCASVRKSTASILKLTA</sequence>
<reference evidence="10 11" key="1">
    <citation type="submission" date="2018-09" db="EMBL/GenBank/DDBJ databases">
        <title>The complete genome sequence of Neokomagataea tanensis NBRC 106556(T).</title>
        <authorList>
            <person name="Chua K.-O."/>
            <person name="See-Too W.-S."/>
            <person name="Hong K.-W."/>
            <person name="Yin W.-F."/>
            <person name="Chan K.-G."/>
        </authorList>
    </citation>
    <scope>NUCLEOTIDE SEQUENCE [LARGE SCALE GENOMIC DNA]</scope>
    <source>
        <strain evidence="11">AH13 \ NBRC 106556</strain>
    </source>
</reference>
<comment type="cofactor">
    <cofactor evidence="2 9">
        <name>FAD</name>
        <dbReference type="ChEBI" id="CHEBI:57692"/>
    </cofactor>
</comment>
<dbReference type="NCBIfam" id="NF003606">
    <property type="entry name" value="PRK05257.2-1"/>
    <property type="match status" value="1"/>
</dbReference>
<dbReference type="Proteomes" id="UP000317214">
    <property type="component" value="Chromosome"/>
</dbReference>
<keyword evidence="11" id="KW-1185">Reference proteome</keyword>
<keyword evidence="5 9" id="KW-0816">Tricarboxylic acid cycle</keyword>
<dbReference type="HAMAP" id="MF_00212">
    <property type="entry name" value="MQO"/>
    <property type="match status" value="1"/>
</dbReference>
<evidence type="ECO:0000256" key="4">
    <source>
        <dbReference type="ARBA" id="ARBA00006389"/>
    </source>
</evidence>
<keyword evidence="7 9" id="KW-0274">FAD</keyword>
<dbReference type="Gene3D" id="3.30.9.10">
    <property type="entry name" value="D-Amino Acid Oxidase, subunit A, domain 2"/>
    <property type="match status" value="1"/>
</dbReference>
<protein>
    <recommendedName>
        <fullName evidence="9">Probable malate:quinone oxidoreductase</fullName>
        <ecNumber evidence="9">1.1.5.4</ecNumber>
    </recommendedName>
    <alternativeName>
        <fullName evidence="9">MQO</fullName>
    </alternativeName>
    <alternativeName>
        <fullName evidence="9">Malate dehydrogenase [quinone]</fullName>
    </alternativeName>
</protein>
<comment type="catalytic activity">
    <reaction evidence="1 9">
        <text>(S)-malate + a quinone = a quinol + oxaloacetate</text>
        <dbReference type="Rhea" id="RHEA:46012"/>
        <dbReference type="ChEBI" id="CHEBI:15589"/>
        <dbReference type="ChEBI" id="CHEBI:16452"/>
        <dbReference type="ChEBI" id="CHEBI:24646"/>
        <dbReference type="ChEBI" id="CHEBI:132124"/>
        <dbReference type="EC" id="1.1.5.4"/>
    </reaction>
</comment>
<organism evidence="10 11">
    <name type="scientific">Neokomagataea tanensis</name>
    <dbReference type="NCBI Taxonomy" id="661191"/>
    <lineage>
        <taxon>Bacteria</taxon>
        <taxon>Pseudomonadati</taxon>
        <taxon>Pseudomonadota</taxon>
        <taxon>Alphaproteobacteria</taxon>
        <taxon>Acetobacterales</taxon>
        <taxon>Acetobacteraceae</taxon>
        <taxon>Neokomagataea</taxon>
    </lineage>
</organism>
<evidence type="ECO:0000256" key="6">
    <source>
        <dbReference type="ARBA" id="ARBA00022630"/>
    </source>
</evidence>
<evidence type="ECO:0000256" key="8">
    <source>
        <dbReference type="ARBA" id="ARBA00023002"/>
    </source>
</evidence>
<evidence type="ECO:0000313" key="11">
    <source>
        <dbReference type="Proteomes" id="UP000317214"/>
    </source>
</evidence>
<evidence type="ECO:0000256" key="7">
    <source>
        <dbReference type="ARBA" id="ARBA00022827"/>
    </source>
</evidence>
<keyword evidence="6 9" id="KW-0285">Flavoprotein</keyword>
<evidence type="ECO:0000256" key="9">
    <source>
        <dbReference type="HAMAP-Rule" id="MF_00212"/>
    </source>
</evidence>
<dbReference type="Pfam" id="PF06039">
    <property type="entry name" value="Mqo"/>
    <property type="match status" value="1"/>
</dbReference>
<dbReference type="InterPro" id="IPR036188">
    <property type="entry name" value="FAD/NAD-bd_sf"/>
</dbReference>
<dbReference type="Gene3D" id="3.50.50.60">
    <property type="entry name" value="FAD/NAD(P)-binding domain"/>
    <property type="match status" value="1"/>
</dbReference>
<dbReference type="AlphaFoldDB" id="A0A4Y6V9X7"/>
<dbReference type="SUPFAM" id="SSF51905">
    <property type="entry name" value="FAD/NAD(P)-binding domain"/>
    <property type="match status" value="1"/>
</dbReference>
<name>A0A4Y6V9X7_9PROT</name>
<evidence type="ECO:0000256" key="1">
    <source>
        <dbReference type="ARBA" id="ARBA00001139"/>
    </source>
</evidence>
<evidence type="ECO:0000256" key="3">
    <source>
        <dbReference type="ARBA" id="ARBA00005012"/>
    </source>
</evidence>
<dbReference type="OrthoDB" id="9763983at2"/>